<keyword evidence="2" id="KW-0805">Transcription regulation</keyword>
<dbReference type="SUPFAM" id="SSF54277">
    <property type="entry name" value="CAD &amp; PB1 domains"/>
    <property type="match status" value="1"/>
</dbReference>
<dbReference type="Proteomes" id="UP000236291">
    <property type="component" value="Unassembled WGS sequence"/>
</dbReference>
<dbReference type="GO" id="GO:0003700">
    <property type="term" value="F:DNA-binding transcription factor activity"/>
    <property type="evidence" value="ECO:0007669"/>
    <property type="project" value="InterPro"/>
</dbReference>
<evidence type="ECO:0000313" key="10">
    <source>
        <dbReference type="Proteomes" id="UP000236291"/>
    </source>
</evidence>
<feature type="region of interest" description="Disordered" evidence="6">
    <location>
        <begin position="416"/>
        <end position="455"/>
    </location>
</feature>
<accession>A0A2K3N4F7</accession>
<evidence type="ECO:0000256" key="6">
    <source>
        <dbReference type="SAM" id="MobiDB-lite"/>
    </source>
</evidence>
<feature type="compositionally biased region" description="Polar residues" evidence="6">
    <location>
        <begin position="153"/>
        <end position="171"/>
    </location>
</feature>
<feature type="non-terminal residue" evidence="9">
    <location>
        <position position="1"/>
    </location>
</feature>
<dbReference type="STRING" id="57577.A0A2K3N4F7"/>
<evidence type="ECO:0000259" key="8">
    <source>
        <dbReference type="PROSITE" id="PS51745"/>
    </source>
</evidence>
<feature type="compositionally biased region" description="Polar residues" evidence="6">
    <location>
        <begin position="113"/>
        <end position="130"/>
    </location>
</feature>
<reference evidence="9 10" key="1">
    <citation type="journal article" date="2014" name="Am. J. Bot.">
        <title>Genome assembly and annotation for red clover (Trifolium pratense; Fabaceae).</title>
        <authorList>
            <person name="Istvanek J."/>
            <person name="Jaros M."/>
            <person name="Krenek A."/>
            <person name="Repkova J."/>
        </authorList>
    </citation>
    <scope>NUCLEOTIDE SEQUENCE [LARGE SCALE GENOMIC DNA]</scope>
    <source>
        <strain evidence="10">cv. Tatra</strain>
        <tissue evidence="9">Young leaves</tissue>
    </source>
</reference>
<sequence>VHACIEHPLEEGKGVAGKALQSNHPLFYSDVKTYDISEYPLVHHARKFNLNAAVAIRLRSTYTNNDDYILEFFLPINMKGSSEQQLLLDNLSGTMQKICKSLRTVSGAELSEMESSQEGFEKNSVPSFHPSSKRKSPTPFINENHGSVKKLSSKASNPRNNGNEPSPNQNKGPEILNLYDSITLHLCYKGERNGPKRRAEKYRSSSEKNVSLSVLQQYFSGSLKDAAKSIGVCPTTLKRICRHHGISRWPSRKINKVNRSLKKIQTVLDSVEGVEGGLKFDPSVGAFVAKGTAIQEIDENRSLPFPEKSTTEDSEPFSQDAASVPLAHCSDGENSANKLDGKLKETNASLIDCSEDSKSFAMDDCPEQACFGSVLGKGDQWVLNKGGLREEEKCKHNTIGQRTSSFVVYEMDTGVDGDDEAVENNNPASSSLTGSSNSSGSIVHDSSSGYQNLKNQKQSKSKSIIVDSGSKIVVKATYGEDTIRFKFDPATGCLKLYEEVASRFKLQNGTFQLKYLDDEKEWVMLVNDSDLQECLEILNDMGTRNARFLVRDTPCTFGSSGSSVCYLGGSS</sequence>
<dbReference type="PROSITE" id="PS51745">
    <property type="entry name" value="PB1"/>
    <property type="match status" value="1"/>
</dbReference>
<feature type="region of interest" description="Disordered" evidence="6">
    <location>
        <begin position="113"/>
        <end position="174"/>
    </location>
</feature>
<dbReference type="AlphaFoldDB" id="A0A2K3N4F7"/>
<feature type="compositionally biased region" description="Low complexity" evidence="6">
    <location>
        <begin position="429"/>
        <end position="455"/>
    </location>
</feature>
<evidence type="ECO:0000256" key="4">
    <source>
        <dbReference type="ARBA" id="ARBA00023163"/>
    </source>
</evidence>
<dbReference type="SMART" id="SM00666">
    <property type="entry name" value="PB1"/>
    <property type="match status" value="1"/>
</dbReference>
<reference evidence="9 10" key="2">
    <citation type="journal article" date="2017" name="Front. Plant Sci.">
        <title>Gene Classification and Mining of Molecular Markers Useful in Red Clover (Trifolium pratense) Breeding.</title>
        <authorList>
            <person name="Istvanek J."/>
            <person name="Dluhosova J."/>
            <person name="Dluhos P."/>
            <person name="Patkova L."/>
            <person name="Nedelnik J."/>
            <person name="Repkova J."/>
        </authorList>
    </citation>
    <scope>NUCLEOTIDE SEQUENCE [LARGE SCALE GENOMIC DNA]</scope>
    <source>
        <strain evidence="10">cv. Tatra</strain>
        <tissue evidence="9">Young leaves</tissue>
    </source>
</reference>
<organism evidence="9 10">
    <name type="scientific">Trifolium pratense</name>
    <name type="common">Red clover</name>
    <dbReference type="NCBI Taxonomy" id="57577"/>
    <lineage>
        <taxon>Eukaryota</taxon>
        <taxon>Viridiplantae</taxon>
        <taxon>Streptophyta</taxon>
        <taxon>Embryophyta</taxon>
        <taxon>Tracheophyta</taxon>
        <taxon>Spermatophyta</taxon>
        <taxon>Magnoliopsida</taxon>
        <taxon>eudicotyledons</taxon>
        <taxon>Gunneridae</taxon>
        <taxon>Pentapetalae</taxon>
        <taxon>rosids</taxon>
        <taxon>fabids</taxon>
        <taxon>Fabales</taxon>
        <taxon>Fabaceae</taxon>
        <taxon>Papilionoideae</taxon>
        <taxon>50 kb inversion clade</taxon>
        <taxon>NPAAA clade</taxon>
        <taxon>Hologalegina</taxon>
        <taxon>IRL clade</taxon>
        <taxon>Trifolieae</taxon>
        <taxon>Trifolium</taxon>
    </lineage>
</organism>
<evidence type="ECO:0000313" key="9">
    <source>
        <dbReference type="EMBL" id="PNX97941.1"/>
    </source>
</evidence>
<dbReference type="PANTHER" id="PTHR32002">
    <property type="entry name" value="PROTEIN NLP8"/>
    <property type="match status" value="1"/>
</dbReference>
<dbReference type="InterPro" id="IPR003035">
    <property type="entry name" value="RWP-RK_dom"/>
</dbReference>
<comment type="caution">
    <text evidence="9">The sequence shown here is derived from an EMBL/GenBank/DDBJ whole genome shotgun (WGS) entry which is preliminary data.</text>
</comment>
<gene>
    <name evidence="9" type="ORF">L195_g021181</name>
</gene>
<keyword evidence="5" id="KW-0539">Nucleus</keyword>
<dbReference type="EMBL" id="ASHM01016111">
    <property type="protein sequence ID" value="PNX97941.1"/>
    <property type="molecule type" value="Genomic_DNA"/>
</dbReference>
<dbReference type="Pfam" id="PF22922">
    <property type="entry name" value="GAF_NLP"/>
    <property type="match status" value="1"/>
</dbReference>
<dbReference type="InterPro" id="IPR045012">
    <property type="entry name" value="NLP"/>
</dbReference>
<keyword evidence="4" id="KW-0804">Transcription</keyword>
<evidence type="ECO:0000259" key="7">
    <source>
        <dbReference type="PROSITE" id="PS51519"/>
    </source>
</evidence>
<name>A0A2K3N4F7_TRIPR</name>
<dbReference type="Gene3D" id="3.10.20.90">
    <property type="entry name" value="Phosphatidylinositol 3-kinase Catalytic Subunit, Chain A, domain 1"/>
    <property type="match status" value="1"/>
</dbReference>
<feature type="domain" description="PB1" evidence="8">
    <location>
        <begin position="471"/>
        <end position="553"/>
    </location>
</feature>
<dbReference type="GO" id="GO:0003677">
    <property type="term" value="F:DNA binding"/>
    <property type="evidence" value="ECO:0007669"/>
    <property type="project" value="UniProtKB-KW"/>
</dbReference>
<proteinExistence type="predicted"/>
<evidence type="ECO:0000256" key="3">
    <source>
        <dbReference type="ARBA" id="ARBA00023125"/>
    </source>
</evidence>
<feature type="domain" description="RWP-RK" evidence="7">
    <location>
        <begin position="191"/>
        <end position="277"/>
    </location>
</feature>
<keyword evidence="3" id="KW-0238">DNA-binding</keyword>
<dbReference type="InterPro" id="IPR000270">
    <property type="entry name" value="PB1_dom"/>
</dbReference>
<dbReference type="Pfam" id="PF02042">
    <property type="entry name" value="RWP-RK"/>
    <property type="match status" value="1"/>
</dbReference>
<dbReference type="PANTHER" id="PTHR32002:SF41">
    <property type="entry name" value="PROTEIN NLP8"/>
    <property type="match status" value="1"/>
</dbReference>
<evidence type="ECO:0000256" key="2">
    <source>
        <dbReference type="ARBA" id="ARBA00023015"/>
    </source>
</evidence>
<dbReference type="PROSITE" id="PS51519">
    <property type="entry name" value="RWP_RK"/>
    <property type="match status" value="1"/>
</dbReference>
<protein>
    <submittedName>
        <fullName evidence="9">Protein NLP8-like</fullName>
    </submittedName>
</protein>
<dbReference type="Pfam" id="PF00564">
    <property type="entry name" value="PB1"/>
    <property type="match status" value="1"/>
</dbReference>
<comment type="subunit">
    <text evidence="1">Homodimers and heterodimers.</text>
</comment>
<dbReference type="InterPro" id="IPR053793">
    <property type="entry name" value="PB1-like"/>
</dbReference>
<evidence type="ECO:0000256" key="5">
    <source>
        <dbReference type="ARBA" id="ARBA00023242"/>
    </source>
</evidence>
<dbReference type="InterPro" id="IPR055081">
    <property type="entry name" value="NLP1-9_GAF"/>
</dbReference>
<evidence type="ECO:0000256" key="1">
    <source>
        <dbReference type="ARBA" id="ARBA00011726"/>
    </source>
</evidence>